<dbReference type="GO" id="GO:0016787">
    <property type="term" value="F:hydrolase activity"/>
    <property type="evidence" value="ECO:0007669"/>
    <property type="project" value="InterPro"/>
</dbReference>
<reference evidence="1 2" key="1">
    <citation type="journal article" date="2015" name="Genome Announc.">
        <title>Expanding the biotechnology potential of lactobacilli through comparative genomics of 213 strains and associated genera.</title>
        <authorList>
            <person name="Sun Z."/>
            <person name="Harris H.M."/>
            <person name="McCann A."/>
            <person name="Guo C."/>
            <person name="Argimon S."/>
            <person name="Zhang W."/>
            <person name="Yang X."/>
            <person name="Jeffery I.B."/>
            <person name="Cooney J.C."/>
            <person name="Kagawa T.F."/>
            <person name="Liu W."/>
            <person name="Song Y."/>
            <person name="Salvetti E."/>
            <person name="Wrobel A."/>
            <person name="Rasinkangas P."/>
            <person name="Parkhill J."/>
            <person name="Rea M.C."/>
            <person name="O'Sullivan O."/>
            <person name="Ritari J."/>
            <person name="Douillard F.P."/>
            <person name="Paul Ross R."/>
            <person name="Yang R."/>
            <person name="Briner A.E."/>
            <person name="Felis G.E."/>
            <person name="de Vos W.M."/>
            <person name="Barrangou R."/>
            <person name="Klaenhammer T.R."/>
            <person name="Caufield P.W."/>
            <person name="Cui Y."/>
            <person name="Zhang H."/>
            <person name="O'Toole P.W."/>
        </authorList>
    </citation>
    <scope>NUCLEOTIDE SEQUENCE [LARGE SCALE GENOMIC DNA]</scope>
    <source>
        <strain evidence="1 2">DSM 6035</strain>
    </source>
</reference>
<evidence type="ECO:0000313" key="2">
    <source>
        <dbReference type="Proteomes" id="UP000051412"/>
    </source>
</evidence>
<accession>A0A0R1XHY4</accession>
<dbReference type="OrthoDB" id="9804993at2"/>
<organism evidence="1 2">
    <name type="scientific">Limosilactobacillus panis DSM 6035</name>
    <dbReference type="NCBI Taxonomy" id="1423782"/>
    <lineage>
        <taxon>Bacteria</taxon>
        <taxon>Bacillati</taxon>
        <taxon>Bacillota</taxon>
        <taxon>Bacilli</taxon>
        <taxon>Lactobacillales</taxon>
        <taxon>Lactobacillaceae</taxon>
        <taxon>Limosilactobacillus</taxon>
    </lineage>
</organism>
<dbReference type="RefSeq" id="WP_047769973.1">
    <property type="nucleotide sequence ID" value="NZ_AZGM01000067.1"/>
</dbReference>
<dbReference type="Gene3D" id="3.40.50.1820">
    <property type="entry name" value="alpha/beta hydrolase"/>
    <property type="match status" value="1"/>
</dbReference>
<proteinExistence type="predicted"/>
<dbReference type="InterPro" id="IPR029058">
    <property type="entry name" value="AB_hydrolase_fold"/>
</dbReference>
<dbReference type="Pfam" id="PF06821">
    <property type="entry name" value="Ser_hydrolase"/>
    <property type="match status" value="1"/>
</dbReference>
<comment type="caution">
    <text evidence="1">The sequence shown here is derived from an EMBL/GenBank/DDBJ whole genome shotgun (WGS) entry which is preliminary data.</text>
</comment>
<dbReference type="SUPFAM" id="SSF53474">
    <property type="entry name" value="alpha/beta-Hydrolases"/>
    <property type="match status" value="1"/>
</dbReference>
<dbReference type="InterPro" id="IPR010662">
    <property type="entry name" value="RBBP9/YdeN"/>
</dbReference>
<protein>
    <recommendedName>
        <fullName evidence="3">Esterase</fullName>
    </recommendedName>
</protein>
<sequence>MKKAYLIHGTSTRDDDWFPWLEQAARPTIAVDRIMLPNPFAPDPREWADAIDQQVPAQDGVILIAHSLGCISALRFVERHNLHDARLLLVGAFDEPLPMYPQLNGFVQPKLDYQKVTPKVGQVTVITAKDDPIAPYKGSVEVAHQLGAKLIVQATGGHFLGANGYTQFPLALKELLRITK</sequence>
<dbReference type="PANTHER" id="PTHR15394">
    <property type="entry name" value="SERINE HYDROLASE RBBP9"/>
    <property type="match status" value="1"/>
</dbReference>
<dbReference type="PANTHER" id="PTHR15394:SF3">
    <property type="entry name" value="SERINE HYDROLASE RBBP9"/>
    <property type="match status" value="1"/>
</dbReference>
<evidence type="ECO:0000313" key="1">
    <source>
        <dbReference type="EMBL" id="KRM27046.1"/>
    </source>
</evidence>
<dbReference type="Proteomes" id="UP000051412">
    <property type="component" value="Unassembled WGS sequence"/>
</dbReference>
<gene>
    <name evidence="1" type="ORF">FD32_GL000142</name>
</gene>
<dbReference type="PATRIC" id="fig|1423782.4.peg.142"/>
<dbReference type="EMBL" id="AZGM01000067">
    <property type="protein sequence ID" value="KRM27046.1"/>
    <property type="molecule type" value="Genomic_DNA"/>
</dbReference>
<dbReference type="AlphaFoldDB" id="A0A0R1XHY4"/>
<evidence type="ECO:0008006" key="3">
    <source>
        <dbReference type="Google" id="ProtNLM"/>
    </source>
</evidence>
<keyword evidence="2" id="KW-1185">Reference proteome</keyword>
<name>A0A0R1XHY4_9LACO</name>
<dbReference type="STRING" id="1423782.FD32_GL000142"/>